<keyword evidence="6" id="KW-1185">Reference proteome</keyword>
<evidence type="ECO:0000313" key="5">
    <source>
        <dbReference type="EMBL" id="CAK4033260.1"/>
    </source>
</evidence>
<evidence type="ECO:0000256" key="2">
    <source>
        <dbReference type="ARBA" id="ARBA00022692"/>
    </source>
</evidence>
<sequence>MALQLGRSPLLRPVAALAGWTFVMQTWMHVTRVQAIGQYNVSVEPDQIKEDVNKKIPISIAQIADNFNHLHEQPTVFYAVALSLAMIGDSHDYTILAAWGYVGVRIMHSLFQATVNKVMVRFPMFASSSVVLAGLTARLAQLVY</sequence>
<organism evidence="5 6">
    <name type="scientific">Lecanosticta acicola</name>
    <dbReference type="NCBI Taxonomy" id="111012"/>
    <lineage>
        <taxon>Eukaryota</taxon>
        <taxon>Fungi</taxon>
        <taxon>Dikarya</taxon>
        <taxon>Ascomycota</taxon>
        <taxon>Pezizomycotina</taxon>
        <taxon>Dothideomycetes</taxon>
        <taxon>Dothideomycetidae</taxon>
        <taxon>Mycosphaerellales</taxon>
        <taxon>Mycosphaerellaceae</taxon>
        <taxon>Lecanosticta</taxon>
    </lineage>
</organism>
<protein>
    <submittedName>
        <fullName evidence="5">Uncharacterized protein</fullName>
    </submittedName>
</protein>
<keyword evidence="3" id="KW-1133">Transmembrane helix</keyword>
<evidence type="ECO:0000256" key="4">
    <source>
        <dbReference type="ARBA" id="ARBA00023136"/>
    </source>
</evidence>
<dbReference type="InterPro" id="IPR023352">
    <property type="entry name" value="MAPEG-like_dom_sf"/>
</dbReference>
<dbReference type="Gene3D" id="1.20.120.550">
    <property type="entry name" value="Membrane associated eicosanoid/glutathione metabolism-like domain"/>
    <property type="match status" value="1"/>
</dbReference>
<comment type="subcellular location">
    <subcellularLocation>
        <location evidence="1">Membrane</location>
    </subcellularLocation>
</comment>
<comment type="caution">
    <text evidence="5">The sequence shown here is derived from an EMBL/GenBank/DDBJ whole genome shotgun (WGS) entry which is preliminary data.</text>
</comment>
<dbReference type="InterPro" id="IPR001129">
    <property type="entry name" value="Membr-assoc_MAPEG"/>
</dbReference>
<reference evidence="5" key="1">
    <citation type="submission" date="2023-11" db="EMBL/GenBank/DDBJ databases">
        <authorList>
            <person name="Alioto T."/>
            <person name="Alioto T."/>
            <person name="Gomez Garrido J."/>
        </authorList>
    </citation>
    <scope>NUCLEOTIDE SEQUENCE</scope>
</reference>
<dbReference type="AlphaFoldDB" id="A0AAI8Z6C0"/>
<keyword evidence="2" id="KW-0812">Transmembrane</keyword>
<dbReference type="SUPFAM" id="SSF161084">
    <property type="entry name" value="MAPEG domain-like"/>
    <property type="match status" value="1"/>
</dbReference>
<dbReference type="GO" id="GO:0016020">
    <property type="term" value="C:membrane"/>
    <property type="evidence" value="ECO:0007669"/>
    <property type="project" value="UniProtKB-SubCell"/>
</dbReference>
<name>A0AAI8Z6C0_9PEZI</name>
<accession>A0AAI8Z6C0</accession>
<proteinExistence type="predicted"/>
<evidence type="ECO:0000313" key="6">
    <source>
        <dbReference type="Proteomes" id="UP001296104"/>
    </source>
</evidence>
<evidence type="ECO:0000256" key="3">
    <source>
        <dbReference type="ARBA" id="ARBA00022989"/>
    </source>
</evidence>
<keyword evidence="4" id="KW-0472">Membrane</keyword>
<dbReference type="EMBL" id="CAVMBE010000081">
    <property type="protein sequence ID" value="CAK4033260.1"/>
    <property type="molecule type" value="Genomic_DNA"/>
</dbReference>
<gene>
    <name evidence="5" type="ORF">LECACI_7A008418</name>
</gene>
<dbReference type="Pfam" id="PF01124">
    <property type="entry name" value="MAPEG"/>
    <property type="match status" value="1"/>
</dbReference>
<evidence type="ECO:0000256" key="1">
    <source>
        <dbReference type="ARBA" id="ARBA00004370"/>
    </source>
</evidence>
<dbReference type="Proteomes" id="UP001296104">
    <property type="component" value="Unassembled WGS sequence"/>
</dbReference>